<proteinExistence type="inferred from homology"/>
<dbReference type="EMBL" id="JACHFY010000001">
    <property type="protein sequence ID" value="MBB5252397.1"/>
    <property type="molecule type" value="Genomic_DNA"/>
</dbReference>
<dbReference type="GO" id="GO:0042777">
    <property type="term" value="P:proton motive force-driven plasma membrane ATP synthesis"/>
    <property type="evidence" value="ECO:0007669"/>
    <property type="project" value="UniProtKB-UniRule"/>
</dbReference>
<dbReference type="SUPFAM" id="SSF47917">
    <property type="entry name" value="C-terminal domain of alpha and beta subunits of F1 ATP synthase"/>
    <property type="match status" value="1"/>
</dbReference>
<dbReference type="InterPro" id="IPR055190">
    <property type="entry name" value="ATP-synt_VA_C"/>
</dbReference>
<dbReference type="CDD" id="cd18118">
    <property type="entry name" value="ATP-synt_V_A-type_beta_N"/>
    <property type="match status" value="1"/>
</dbReference>
<evidence type="ECO:0000313" key="15">
    <source>
        <dbReference type="Proteomes" id="UP000582213"/>
    </source>
</evidence>
<evidence type="ECO:0000256" key="1">
    <source>
        <dbReference type="ARBA" id="ARBA00008936"/>
    </source>
</evidence>
<dbReference type="InterPro" id="IPR022879">
    <property type="entry name" value="V-ATPase_su_B/beta"/>
</dbReference>
<evidence type="ECO:0000256" key="5">
    <source>
        <dbReference type="ARBA" id="ARBA00023065"/>
    </source>
</evidence>
<sequence length="465" mass="51335">MSLLNVREYSNISMIKGPLIAVQGVSDAAYNELVEIEMSDGSKRRGLVVDSQMGVTFVQVFEGTTGISPTGSKVRFLGRGLEVKISEEMLGRIFNPLGEPLDNGPPVIGGEKRNINGDPINPATREYPEEFIQTGISAIDGLNSLLRGQKLPIFSGSGLPANTLAAQIAKQATVRGEESNFAVVFAAIGVRYDEALFFRKFFEETGAINRVAMFVTLANDPPSLKILTPRTALTLAEYLAFEKDMHVLAILIDMTNYCEALRELSASREEVPGRGGYPGYMYTDLATIYERAGKVIGKKGSITQMPILTMPNDDMTHPIPDLTGYITEGQIVLDRSLFNKGIYPPINVLMSLSRLMKDGIGEGKTRDDHKDLSNQLFAAYARAQDIRGLAAIIGEDSLSEVDRKYLLFAEAFERRFVAQGVNENRSIETTLDIGWEVLSILPESELSLIRSEYIKKYHPNYRGKK</sequence>
<dbReference type="AlphaFoldDB" id="A0A650CHW7"/>
<dbReference type="Pfam" id="PF22919">
    <property type="entry name" value="ATP-synt_VA_C"/>
    <property type="match status" value="1"/>
</dbReference>
<evidence type="ECO:0000256" key="4">
    <source>
        <dbReference type="ARBA" id="ARBA00022781"/>
    </source>
</evidence>
<comment type="subunit">
    <text evidence="8">Has multiple subunits with at least A(3), B(3), C, D, E, F, H, I and proteolipid K(x).</text>
</comment>
<dbReference type="RefSeq" id="WP_156014647.1">
    <property type="nucleotide sequence ID" value="NZ_CP045484.1"/>
</dbReference>
<evidence type="ECO:0000259" key="9">
    <source>
        <dbReference type="Pfam" id="PF00006"/>
    </source>
</evidence>
<keyword evidence="5 8" id="KW-0406">Ion transport</keyword>
<accession>A0A650CHW7</accession>
<evidence type="ECO:0000256" key="7">
    <source>
        <dbReference type="ARBA" id="ARBA00023310"/>
    </source>
</evidence>
<comment type="function">
    <text evidence="8">Component of the A-type ATP synthase that produces ATP from ADP in the presence of a proton gradient across the membrane. The B chain is a regulatory subunit.</text>
</comment>
<evidence type="ECO:0000259" key="11">
    <source>
        <dbReference type="Pfam" id="PF22919"/>
    </source>
</evidence>
<organism evidence="13 14">
    <name type="scientific">Sulfurisphaera ohwakuensis</name>
    <dbReference type="NCBI Taxonomy" id="69656"/>
    <lineage>
        <taxon>Archaea</taxon>
        <taxon>Thermoproteota</taxon>
        <taxon>Thermoprotei</taxon>
        <taxon>Sulfolobales</taxon>
        <taxon>Sulfolobaceae</taxon>
        <taxon>Sulfurisphaera</taxon>
    </lineage>
</organism>
<evidence type="ECO:0000259" key="10">
    <source>
        <dbReference type="Pfam" id="PF02874"/>
    </source>
</evidence>
<keyword evidence="14" id="KW-1185">Reference proteome</keyword>
<dbReference type="InterPro" id="IPR027417">
    <property type="entry name" value="P-loop_NTPase"/>
</dbReference>
<dbReference type="CDD" id="cd18112">
    <property type="entry name" value="ATP-synt_V_A-type_beta_C"/>
    <property type="match status" value="1"/>
</dbReference>
<evidence type="ECO:0000256" key="3">
    <source>
        <dbReference type="ARBA" id="ARBA00022475"/>
    </source>
</evidence>
<evidence type="ECO:0000313" key="13">
    <source>
        <dbReference type="EMBL" id="QGR17147.1"/>
    </source>
</evidence>
<comment type="subcellular location">
    <subcellularLocation>
        <location evidence="8">Cell membrane</location>
        <topology evidence="8">Peripheral membrane protein</topology>
    </subcellularLocation>
</comment>
<keyword evidence="2 8" id="KW-0813">Transport</keyword>
<dbReference type="GeneID" id="42801197"/>
<dbReference type="Gene3D" id="3.40.50.12240">
    <property type="match status" value="1"/>
</dbReference>
<reference evidence="12 15" key="2">
    <citation type="submission" date="2020-08" db="EMBL/GenBank/DDBJ databases">
        <title>Genomic Encyclopedia of Type Strains, Phase IV (KMG-IV): sequencing the most valuable type-strain genomes for metagenomic binning, comparative biology and taxonomic classification.</title>
        <authorList>
            <person name="Goeker M."/>
        </authorList>
    </citation>
    <scope>NUCLEOTIDE SEQUENCE [LARGE SCALE GENOMIC DNA]</scope>
    <source>
        <strain evidence="12 15">DSM 12421</strain>
    </source>
</reference>
<dbReference type="OrthoDB" id="32941at2157"/>
<dbReference type="HAMAP" id="MF_00310">
    <property type="entry name" value="ATP_synth_B_arch"/>
    <property type="match status" value="1"/>
</dbReference>
<reference evidence="13 14" key="1">
    <citation type="submission" date="2019-10" db="EMBL/GenBank/DDBJ databases">
        <title>Genome Sequences from Six Type Strain Members of the Archaeal Family Sulfolobaceae: Acidianus ambivalens, Acidianus infernus, Metallosphaera prunae, Stygiolobus azoricus, Sulfolobus metallicus, and Sulfurisphaera ohwakuensis.</title>
        <authorList>
            <person name="Counts J.A."/>
            <person name="Kelly R.M."/>
        </authorList>
    </citation>
    <scope>NUCLEOTIDE SEQUENCE [LARGE SCALE GENOMIC DNA]</scope>
    <source>
        <strain evidence="13 14">TA-1</strain>
    </source>
</reference>
<keyword evidence="3 8" id="KW-1003">Cell membrane</keyword>
<dbReference type="Proteomes" id="UP000582213">
    <property type="component" value="Unassembled WGS sequence"/>
</dbReference>
<evidence type="ECO:0000256" key="6">
    <source>
        <dbReference type="ARBA" id="ARBA00023136"/>
    </source>
</evidence>
<dbReference type="CDD" id="cd01135">
    <property type="entry name" value="V_A-ATPase_B"/>
    <property type="match status" value="1"/>
</dbReference>
<evidence type="ECO:0000313" key="14">
    <source>
        <dbReference type="Proteomes" id="UP000427373"/>
    </source>
</evidence>
<dbReference type="NCBIfam" id="TIGR01041">
    <property type="entry name" value="ATP_syn_B_arch"/>
    <property type="match status" value="1"/>
</dbReference>
<keyword evidence="6 8" id="KW-0472">Membrane</keyword>
<dbReference type="GO" id="GO:0005886">
    <property type="term" value="C:plasma membrane"/>
    <property type="evidence" value="ECO:0007669"/>
    <property type="project" value="UniProtKB-SubCell"/>
</dbReference>
<dbReference type="Pfam" id="PF00006">
    <property type="entry name" value="ATP-synt_ab"/>
    <property type="match status" value="1"/>
</dbReference>
<dbReference type="GO" id="GO:0046961">
    <property type="term" value="F:proton-transporting ATPase activity, rotational mechanism"/>
    <property type="evidence" value="ECO:0007669"/>
    <property type="project" value="TreeGrafter"/>
</dbReference>
<dbReference type="PROSITE" id="PS00152">
    <property type="entry name" value="ATPASE_ALPHA_BETA"/>
    <property type="match status" value="1"/>
</dbReference>
<dbReference type="Proteomes" id="UP000427373">
    <property type="component" value="Chromosome"/>
</dbReference>
<dbReference type="GO" id="GO:0046933">
    <property type="term" value="F:proton-transporting ATP synthase activity, rotational mechanism"/>
    <property type="evidence" value="ECO:0007669"/>
    <property type="project" value="UniProtKB-UniRule"/>
</dbReference>
<dbReference type="GO" id="GO:0033178">
    <property type="term" value="C:proton-transporting two-sector ATPase complex, catalytic domain"/>
    <property type="evidence" value="ECO:0007669"/>
    <property type="project" value="InterPro"/>
</dbReference>
<name>A0A650CHW7_SULOH</name>
<dbReference type="SUPFAM" id="SSF52540">
    <property type="entry name" value="P-loop containing nucleoside triphosphate hydrolases"/>
    <property type="match status" value="1"/>
</dbReference>
<dbReference type="GO" id="GO:0005524">
    <property type="term" value="F:ATP binding"/>
    <property type="evidence" value="ECO:0007669"/>
    <property type="project" value="UniProtKB-UniRule"/>
</dbReference>
<dbReference type="InterPro" id="IPR005724">
    <property type="entry name" value="ATPase_A1-cplx_bsu"/>
</dbReference>
<dbReference type="PANTHER" id="PTHR43389">
    <property type="entry name" value="V-TYPE PROTON ATPASE SUBUNIT B"/>
    <property type="match status" value="1"/>
</dbReference>
<dbReference type="Pfam" id="PF02874">
    <property type="entry name" value="ATP-synt_ab_N"/>
    <property type="match status" value="1"/>
</dbReference>
<evidence type="ECO:0000256" key="2">
    <source>
        <dbReference type="ARBA" id="ARBA00022448"/>
    </source>
</evidence>
<protein>
    <recommendedName>
        <fullName evidence="8">A-type ATP synthase subunit B</fullName>
    </recommendedName>
</protein>
<dbReference type="PANTHER" id="PTHR43389:SF4">
    <property type="entry name" value="V-TYPE PROTON ATPASE SUBUNIT B"/>
    <property type="match status" value="1"/>
</dbReference>
<dbReference type="KEGG" id="soh:D1869_08080"/>
<evidence type="ECO:0000256" key="8">
    <source>
        <dbReference type="HAMAP-Rule" id="MF_00310"/>
    </source>
</evidence>
<feature type="domain" description="ATPase F1/V1/A1 complex alpha/beta subunit N-terminal" evidence="10">
    <location>
        <begin position="12"/>
        <end position="78"/>
    </location>
</feature>
<dbReference type="PIRSF" id="PIRSF039114">
    <property type="entry name" value="V-ATPsynth_beta/V-ATPase_B"/>
    <property type="match status" value="1"/>
</dbReference>
<gene>
    <name evidence="8" type="primary">atpB</name>
    <name evidence="13" type="ORF">D1869_08080</name>
    <name evidence="12" type="ORF">HNQ62_000115</name>
</gene>
<dbReference type="InterPro" id="IPR000194">
    <property type="entry name" value="ATPase_F1/V1/A1_a/bsu_nucl-bd"/>
</dbReference>
<evidence type="ECO:0000313" key="12">
    <source>
        <dbReference type="EMBL" id="MBB5252397.1"/>
    </source>
</evidence>
<dbReference type="NCBIfam" id="NF003235">
    <property type="entry name" value="PRK04196.1"/>
    <property type="match status" value="1"/>
</dbReference>
<dbReference type="InterPro" id="IPR020003">
    <property type="entry name" value="ATPase_a/bsu_AS"/>
</dbReference>
<feature type="domain" description="ATPase F1/V1/A1 complex alpha/beta subunit nucleotide-binding" evidence="9">
    <location>
        <begin position="135"/>
        <end position="353"/>
    </location>
</feature>
<keyword evidence="7 8" id="KW-0066">ATP synthesis</keyword>
<keyword evidence="4 8" id="KW-0375">Hydrogen ion transport</keyword>
<dbReference type="EMBL" id="CP045484">
    <property type="protein sequence ID" value="QGR17147.1"/>
    <property type="molecule type" value="Genomic_DNA"/>
</dbReference>
<feature type="domain" description="ATP synthase A/B type C-terminal" evidence="11">
    <location>
        <begin position="358"/>
        <end position="457"/>
    </location>
</feature>
<dbReference type="InterPro" id="IPR004100">
    <property type="entry name" value="ATPase_F1/V1/A1_a/bsu_N"/>
</dbReference>
<comment type="similarity">
    <text evidence="1 8">Belongs to the ATPase alpha/beta chains family.</text>
</comment>